<name>A0AAW0LJS2_QUESU</name>
<dbReference type="EMBL" id="PKMF04000087">
    <property type="protein sequence ID" value="KAK7851425.1"/>
    <property type="molecule type" value="Genomic_DNA"/>
</dbReference>
<keyword evidence="4" id="KW-1185">Reference proteome</keyword>
<comment type="caution">
    <text evidence="3">The sequence shown here is derived from an EMBL/GenBank/DDBJ whole genome shotgun (WGS) entry which is preliminary data.</text>
</comment>
<dbReference type="Proteomes" id="UP000237347">
    <property type="component" value="Unassembled WGS sequence"/>
</dbReference>
<protein>
    <submittedName>
        <fullName evidence="3">Multiprotein-bridging factor 1c</fullName>
    </submittedName>
</protein>
<proteinExistence type="predicted"/>
<evidence type="ECO:0000259" key="2">
    <source>
        <dbReference type="Pfam" id="PF08523"/>
    </source>
</evidence>
<dbReference type="InterPro" id="IPR013729">
    <property type="entry name" value="MBF1_N"/>
</dbReference>
<gene>
    <name evidence="3" type="primary">MBF1C_0</name>
    <name evidence="3" type="ORF">CFP56_041920</name>
</gene>
<feature type="domain" description="Multiprotein bridging factor 1 N-terminal" evidence="2">
    <location>
        <begin position="16"/>
        <end position="83"/>
    </location>
</feature>
<sequence>MQFVTIPSRYPGALTQDWELVVLHKNRTKVQDCDKKAMNQALWTGAAVRTVKKAEVSLNKKAALVVNAKKLDEVAEPVALDRVSMKVKHLIQKA</sequence>
<keyword evidence="1" id="KW-0238">DNA-binding</keyword>
<dbReference type="PANTHER" id="PTHR10245">
    <property type="entry name" value="ENDOTHELIAL DIFFERENTIATION-RELATED FACTOR 1 MULTIPROTEIN BRIDGING FACTOR 1"/>
    <property type="match status" value="1"/>
</dbReference>
<evidence type="ECO:0000313" key="3">
    <source>
        <dbReference type="EMBL" id="KAK7851425.1"/>
    </source>
</evidence>
<dbReference type="PANTHER" id="PTHR10245:SF15">
    <property type="entry name" value="ENDOTHELIAL DIFFERENTIATION-RELATED FACTOR 1"/>
    <property type="match status" value="1"/>
</dbReference>
<dbReference type="GO" id="GO:0003677">
    <property type="term" value="F:DNA binding"/>
    <property type="evidence" value="ECO:0007669"/>
    <property type="project" value="UniProtKB-KW"/>
</dbReference>
<dbReference type="AlphaFoldDB" id="A0AAW0LJS2"/>
<dbReference type="GO" id="GO:0005634">
    <property type="term" value="C:nucleus"/>
    <property type="evidence" value="ECO:0007669"/>
    <property type="project" value="TreeGrafter"/>
</dbReference>
<accession>A0AAW0LJS2</accession>
<evidence type="ECO:0000256" key="1">
    <source>
        <dbReference type="ARBA" id="ARBA00023125"/>
    </source>
</evidence>
<reference evidence="3 4" key="1">
    <citation type="journal article" date="2018" name="Sci. Data">
        <title>The draft genome sequence of cork oak.</title>
        <authorList>
            <person name="Ramos A.M."/>
            <person name="Usie A."/>
            <person name="Barbosa P."/>
            <person name="Barros P.M."/>
            <person name="Capote T."/>
            <person name="Chaves I."/>
            <person name="Simoes F."/>
            <person name="Abreu I."/>
            <person name="Carrasquinho I."/>
            <person name="Faro C."/>
            <person name="Guimaraes J.B."/>
            <person name="Mendonca D."/>
            <person name="Nobrega F."/>
            <person name="Rodrigues L."/>
            <person name="Saibo N.J.M."/>
            <person name="Varela M.C."/>
            <person name="Egas C."/>
            <person name="Matos J."/>
            <person name="Miguel C.M."/>
            <person name="Oliveira M.M."/>
            <person name="Ricardo C.P."/>
            <person name="Goncalves S."/>
        </authorList>
    </citation>
    <scope>NUCLEOTIDE SEQUENCE [LARGE SCALE GENOMIC DNA]</scope>
    <source>
        <strain evidence="4">cv. HL8</strain>
    </source>
</reference>
<evidence type="ECO:0000313" key="4">
    <source>
        <dbReference type="Proteomes" id="UP000237347"/>
    </source>
</evidence>
<organism evidence="3 4">
    <name type="scientific">Quercus suber</name>
    <name type="common">Cork oak</name>
    <dbReference type="NCBI Taxonomy" id="58331"/>
    <lineage>
        <taxon>Eukaryota</taxon>
        <taxon>Viridiplantae</taxon>
        <taxon>Streptophyta</taxon>
        <taxon>Embryophyta</taxon>
        <taxon>Tracheophyta</taxon>
        <taxon>Spermatophyta</taxon>
        <taxon>Magnoliopsida</taxon>
        <taxon>eudicotyledons</taxon>
        <taxon>Gunneridae</taxon>
        <taxon>Pentapetalae</taxon>
        <taxon>rosids</taxon>
        <taxon>fabids</taxon>
        <taxon>Fagales</taxon>
        <taxon>Fagaceae</taxon>
        <taxon>Quercus</taxon>
    </lineage>
</organism>
<dbReference type="Pfam" id="PF08523">
    <property type="entry name" value="MBF1"/>
    <property type="match status" value="1"/>
</dbReference>